<dbReference type="EMBL" id="JAEEGC010000046">
    <property type="protein sequence ID" value="MBV7273450.1"/>
    <property type="molecule type" value="Genomic_DNA"/>
</dbReference>
<accession>A0A949TJI1</accession>
<dbReference type="Proteomes" id="UP000694308">
    <property type="component" value="Unassembled WGS sequence"/>
</dbReference>
<proteinExistence type="predicted"/>
<reference evidence="2" key="1">
    <citation type="submission" date="2020-12" db="EMBL/GenBank/DDBJ databases">
        <title>Clostridium thailandense sp. nov., a novel acetogenic bacterium isolated from peat land soil in Thailand.</title>
        <authorList>
            <person name="Chaikitkaew S."/>
            <person name="Birkeland N.K."/>
        </authorList>
    </citation>
    <scope>NUCLEOTIDE SEQUENCE</scope>
    <source>
        <strain evidence="2">PL3</strain>
    </source>
</reference>
<evidence type="ECO:0000313" key="3">
    <source>
        <dbReference type="Proteomes" id="UP000694308"/>
    </source>
</evidence>
<dbReference type="GO" id="GO:0035438">
    <property type="term" value="F:cyclic-di-GMP binding"/>
    <property type="evidence" value="ECO:0007669"/>
    <property type="project" value="InterPro"/>
</dbReference>
<dbReference type="Pfam" id="PF07238">
    <property type="entry name" value="PilZ"/>
    <property type="match status" value="1"/>
</dbReference>
<comment type="caution">
    <text evidence="2">The sequence shown here is derived from an EMBL/GenBank/DDBJ whole genome shotgun (WGS) entry which is preliminary data.</text>
</comment>
<gene>
    <name evidence="2" type="ORF">I6U48_11075</name>
</gene>
<evidence type="ECO:0000313" key="2">
    <source>
        <dbReference type="EMBL" id="MBV7273450.1"/>
    </source>
</evidence>
<dbReference type="AlphaFoldDB" id="A0A949TJI1"/>
<protein>
    <submittedName>
        <fullName evidence="2">PilZ domain-containing protein</fullName>
    </submittedName>
</protein>
<name>A0A949TJI1_9CLOT</name>
<organism evidence="2 3">
    <name type="scientific">Clostridium thailandense</name>
    <dbReference type="NCBI Taxonomy" id="2794346"/>
    <lineage>
        <taxon>Bacteria</taxon>
        <taxon>Bacillati</taxon>
        <taxon>Bacillota</taxon>
        <taxon>Clostridia</taxon>
        <taxon>Eubacteriales</taxon>
        <taxon>Clostridiaceae</taxon>
        <taxon>Clostridium</taxon>
    </lineage>
</organism>
<dbReference type="RefSeq" id="WP_218320520.1">
    <property type="nucleotide sequence ID" value="NZ_JAEEGC010000046.1"/>
</dbReference>
<keyword evidence="3" id="KW-1185">Reference proteome</keyword>
<evidence type="ECO:0000259" key="1">
    <source>
        <dbReference type="Pfam" id="PF07238"/>
    </source>
</evidence>
<feature type="domain" description="PilZ" evidence="1">
    <location>
        <begin position="98"/>
        <end position="213"/>
    </location>
</feature>
<sequence>MDIKKRKFFREGSKIQFVNNDKTFFYANISKLQWNCIGVIINTDQHNYRILNEEESVQFIYVMEDKAVMYNAKVIAYKLNDRLQFVLLTTPEIVNKIERRKHHRVTALVNVKYSFLPPDNIFMRKDDVSALYFKRMKKTFSVDISTGGLSLITYHNDDEVKQAIVTIKINEEEITVLCDVIRFDTGDDINVKTALEFIDIDNEDREIIRDYVDSRLKQVQISI</sequence>
<dbReference type="InterPro" id="IPR009875">
    <property type="entry name" value="PilZ_domain"/>
</dbReference>